<dbReference type="GO" id="GO:0070197">
    <property type="term" value="P:meiotic attachment of telomere to nuclear envelope"/>
    <property type="evidence" value="ECO:0007669"/>
    <property type="project" value="InterPro"/>
</dbReference>
<comment type="caution">
    <text evidence="1">The sequence shown here is derived from an EMBL/GenBank/DDBJ whole genome shotgun (WGS) entry which is preliminary data.</text>
</comment>
<evidence type="ECO:0000313" key="2">
    <source>
        <dbReference type="Proteomes" id="UP000015530"/>
    </source>
</evidence>
<dbReference type="PANTHER" id="PTHR38044:SF1">
    <property type="entry name" value="BOUQUET FORMATION PROTEIN 4"/>
    <property type="match status" value="1"/>
</dbReference>
<accession>T0L1E1</accession>
<evidence type="ECO:0000313" key="1">
    <source>
        <dbReference type="EMBL" id="EQB58718.1"/>
    </source>
</evidence>
<dbReference type="InterPro" id="IPR037548">
    <property type="entry name" value="Bqt4"/>
</dbReference>
<dbReference type="GO" id="GO:0044820">
    <property type="term" value="P:mitotic telomere tethering at nuclear periphery"/>
    <property type="evidence" value="ECO:0007669"/>
    <property type="project" value="TreeGrafter"/>
</dbReference>
<dbReference type="EMBL" id="AMYD01000226">
    <property type="protein sequence ID" value="EQB58718.1"/>
    <property type="molecule type" value="Genomic_DNA"/>
</dbReference>
<proteinExistence type="predicted"/>
<dbReference type="OMA" id="TAKMVNI"/>
<gene>
    <name evidence="1" type="ORF">CGLO_00995</name>
</gene>
<reference evidence="2" key="1">
    <citation type="journal article" date="2013" name="Mol. Plant Microbe Interact.">
        <title>Global aspects of pacC regulation of pathogenicity genes in Colletotrichum gloeosporioides as revealed by transcriptome analysis.</title>
        <authorList>
            <person name="Alkan N."/>
            <person name="Meng X."/>
            <person name="Friedlander G."/>
            <person name="Reuveni E."/>
            <person name="Sukno S."/>
            <person name="Sherman A."/>
            <person name="Thon M."/>
            <person name="Fluhr R."/>
            <person name="Prusky D."/>
        </authorList>
    </citation>
    <scope>NUCLEOTIDE SEQUENCE [LARGE SCALE GENOMIC DNA]</scope>
    <source>
        <strain evidence="2">Cg-14</strain>
    </source>
</reference>
<dbReference type="HOGENOM" id="CLU_2573729_0_0_1"/>
<protein>
    <submittedName>
        <fullName evidence="1">KilA-N domain-containing protein</fullName>
    </submittedName>
</protein>
<sequence>MPSATAPAVERHLPTKHNPLLLDDVPPYKDLVSRRRLGQTQLTAKMVNIPDGDSGALGVFDYAHLRAPFQGHRLWYLQVQS</sequence>
<dbReference type="PANTHER" id="PTHR38044">
    <property type="entry name" value="BOUQUET FORMATION PROTEIN 4"/>
    <property type="match status" value="1"/>
</dbReference>
<dbReference type="Proteomes" id="UP000015530">
    <property type="component" value="Unassembled WGS sequence"/>
</dbReference>
<dbReference type="GO" id="GO:1990862">
    <property type="term" value="C:nuclear membrane complex Bqt3-Bqt4"/>
    <property type="evidence" value="ECO:0007669"/>
    <property type="project" value="InterPro"/>
</dbReference>
<dbReference type="AlphaFoldDB" id="T0L1E1"/>
<organism evidence="1 2">
    <name type="scientific">Colletotrichum gloeosporioides (strain Cg-14)</name>
    <name type="common">Anthracnose fungus</name>
    <name type="synonym">Glomerella cingulata</name>
    <dbReference type="NCBI Taxonomy" id="1237896"/>
    <lineage>
        <taxon>Eukaryota</taxon>
        <taxon>Fungi</taxon>
        <taxon>Dikarya</taxon>
        <taxon>Ascomycota</taxon>
        <taxon>Pezizomycotina</taxon>
        <taxon>Sordariomycetes</taxon>
        <taxon>Hypocreomycetidae</taxon>
        <taxon>Glomerellales</taxon>
        <taxon>Glomerellaceae</taxon>
        <taxon>Colletotrichum</taxon>
        <taxon>Colletotrichum gloeosporioides species complex</taxon>
    </lineage>
</organism>
<dbReference type="OrthoDB" id="5346159at2759"/>
<name>T0L1E1_COLGC</name>
<dbReference type="STRING" id="1237896.T0L1E1"/>